<proteinExistence type="predicted"/>
<sequence length="116" mass="12984">MQLTDNNAVVQTVREWVHRQPKAFSEKGVIQITEKKTVLSPEGSNSKSEKKNYRGCCTLTETRISVLIDVKFAKLLNGYLSISTSSTVQWVARRKKGKWVIDAQAPVSGDAMETKL</sequence>
<name>A0A4Y2GXH0_ARAVE</name>
<evidence type="ECO:0000313" key="2">
    <source>
        <dbReference type="Proteomes" id="UP000499080"/>
    </source>
</evidence>
<gene>
    <name evidence="1" type="ORF">AVEN_85453_1</name>
</gene>
<keyword evidence="2" id="KW-1185">Reference proteome</keyword>
<organism evidence="1 2">
    <name type="scientific">Araneus ventricosus</name>
    <name type="common">Orbweaver spider</name>
    <name type="synonym">Epeira ventricosa</name>
    <dbReference type="NCBI Taxonomy" id="182803"/>
    <lineage>
        <taxon>Eukaryota</taxon>
        <taxon>Metazoa</taxon>
        <taxon>Ecdysozoa</taxon>
        <taxon>Arthropoda</taxon>
        <taxon>Chelicerata</taxon>
        <taxon>Arachnida</taxon>
        <taxon>Araneae</taxon>
        <taxon>Araneomorphae</taxon>
        <taxon>Entelegynae</taxon>
        <taxon>Araneoidea</taxon>
        <taxon>Araneidae</taxon>
        <taxon>Araneus</taxon>
    </lineage>
</organism>
<protein>
    <submittedName>
        <fullName evidence="1">Uncharacterized protein</fullName>
    </submittedName>
</protein>
<reference evidence="1 2" key="1">
    <citation type="journal article" date="2019" name="Sci. Rep.">
        <title>Orb-weaving spider Araneus ventricosus genome elucidates the spidroin gene catalogue.</title>
        <authorList>
            <person name="Kono N."/>
            <person name="Nakamura H."/>
            <person name="Ohtoshi R."/>
            <person name="Moran D.A.P."/>
            <person name="Shinohara A."/>
            <person name="Yoshida Y."/>
            <person name="Fujiwara M."/>
            <person name="Mori M."/>
            <person name="Tomita M."/>
            <person name="Arakawa K."/>
        </authorList>
    </citation>
    <scope>NUCLEOTIDE SEQUENCE [LARGE SCALE GENOMIC DNA]</scope>
</reference>
<comment type="caution">
    <text evidence="1">The sequence shown here is derived from an EMBL/GenBank/DDBJ whole genome shotgun (WGS) entry which is preliminary data.</text>
</comment>
<dbReference type="AlphaFoldDB" id="A0A4Y2GXH0"/>
<dbReference type="Proteomes" id="UP000499080">
    <property type="component" value="Unassembled WGS sequence"/>
</dbReference>
<evidence type="ECO:0000313" key="1">
    <source>
        <dbReference type="EMBL" id="GBM57589.1"/>
    </source>
</evidence>
<accession>A0A4Y2GXH0</accession>
<dbReference type="EMBL" id="BGPR01001599">
    <property type="protein sequence ID" value="GBM57589.1"/>
    <property type="molecule type" value="Genomic_DNA"/>
</dbReference>